<dbReference type="CDD" id="cd12885">
    <property type="entry name" value="SPRY_RanBP_like"/>
    <property type="match status" value="1"/>
</dbReference>
<dbReference type="InterPro" id="IPR044736">
    <property type="entry name" value="Gid1/RanBPM/SPLA_SPRY"/>
</dbReference>
<keyword evidence="3" id="KW-1185">Reference proteome</keyword>
<evidence type="ECO:0000313" key="3">
    <source>
        <dbReference type="Proteomes" id="UP000887572"/>
    </source>
</evidence>
<evidence type="ECO:0000259" key="2">
    <source>
        <dbReference type="PROSITE" id="PS50188"/>
    </source>
</evidence>
<feature type="coiled-coil region" evidence="1">
    <location>
        <begin position="57"/>
        <end position="117"/>
    </location>
</feature>
<dbReference type="InterPro" id="IPR001870">
    <property type="entry name" value="B30.2/SPRY"/>
</dbReference>
<dbReference type="Pfam" id="PF00622">
    <property type="entry name" value="SPRY"/>
    <property type="match status" value="1"/>
</dbReference>
<dbReference type="PROSITE" id="PS50188">
    <property type="entry name" value="B302_SPRY"/>
    <property type="match status" value="1"/>
</dbReference>
<organism evidence="3 4">
    <name type="scientific">Globodera rostochiensis</name>
    <name type="common">Golden nematode worm</name>
    <name type="synonym">Heterodera rostochiensis</name>
    <dbReference type="NCBI Taxonomy" id="31243"/>
    <lineage>
        <taxon>Eukaryota</taxon>
        <taxon>Metazoa</taxon>
        <taxon>Ecdysozoa</taxon>
        <taxon>Nematoda</taxon>
        <taxon>Chromadorea</taxon>
        <taxon>Rhabditida</taxon>
        <taxon>Tylenchina</taxon>
        <taxon>Tylenchomorpha</taxon>
        <taxon>Tylenchoidea</taxon>
        <taxon>Heteroderidae</taxon>
        <taxon>Heteroderinae</taxon>
        <taxon>Globodera</taxon>
    </lineage>
</organism>
<evidence type="ECO:0000313" key="4">
    <source>
        <dbReference type="WBParaSite" id="Gr19_v10_g4605.t1"/>
    </source>
</evidence>
<name>A0A914HTS8_GLORO</name>
<proteinExistence type="predicted"/>
<dbReference type="Proteomes" id="UP000887572">
    <property type="component" value="Unplaced"/>
</dbReference>
<dbReference type="InterPro" id="IPR043136">
    <property type="entry name" value="B30.2/SPRY_sf"/>
</dbReference>
<dbReference type="InterPro" id="IPR013320">
    <property type="entry name" value="ConA-like_dom_sf"/>
</dbReference>
<sequence length="321" mass="36582">MLLTMNSLTSSNAAFDLMAQNGNDSDILYDQNDKIEANNDKKSTADQEKEQAKLDQLEGANQLKVELSAKMKEDQKQQQQNIHAKMEEYQKQQQQNIHAMMEEYQKQQQQIIHAKMEEYLKQQQNAFHLFRIMMNGPIPQQNRWDSAACHRGLTLFESKRLIVQHNGEDKRGHHSVRAEESIPKGNFGIFYYEVTILEKGNAIHIGLATKETPLDNWVGRYEGTYSYDSLGVFWGHEFAGCSYGSYGRPHIRGTPPFGAGDVVGCGIILATRQIIYTKNGQRLDTPNLFVPFAAELFPCVSLFNSGNKIEANFGPNFKYEF</sequence>
<dbReference type="InterPro" id="IPR003877">
    <property type="entry name" value="SPRY_dom"/>
</dbReference>
<protein>
    <submittedName>
        <fullName evidence="4">B30.2/SPRY domain-containing protein</fullName>
    </submittedName>
</protein>
<dbReference type="Gene3D" id="2.60.120.920">
    <property type="match status" value="1"/>
</dbReference>
<accession>A0A914HTS8</accession>
<reference evidence="4" key="1">
    <citation type="submission" date="2022-11" db="UniProtKB">
        <authorList>
            <consortium name="WormBaseParasite"/>
        </authorList>
    </citation>
    <scope>IDENTIFICATION</scope>
</reference>
<dbReference type="AlphaFoldDB" id="A0A914HTS8"/>
<dbReference type="SMART" id="SM00449">
    <property type="entry name" value="SPRY"/>
    <property type="match status" value="1"/>
</dbReference>
<dbReference type="SUPFAM" id="SSF49899">
    <property type="entry name" value="Concanavalin A-like lectins/glucanases"/>
    <property type="match status" value="1"/>
</dbReference>
<feature type="domain" description="B30.2/SPRY" evidence="2">
    <location>
        <begin position="122"/>
        <end position="318"/>
    </location>
</feature>
<keyword evidence="1" id="KW-0175">Coiled coil</keyword>
<evidence type="ECO:0000256" key="1">
    <source>
        <dbReference type="SAM" id="Coils"/>
    </source>
</evidence>
<dbReference type="WBParaSite" id="Gr19_v10_g4605.t1">
    <property type="protein sequence ID" value="Gr19_v10_g4605.t1"/>
    <property type="gene ID" value="Gr19_v10_g4605"/>
</dbReference>